<gene>
    <name evidence="1" type="ORF">EP57_03315</name>
    <name evidence="3" type="ORF">HB759_16680</name>
    <name evidence="2" type="ORF">HB811_17460</name>
    <name evidence="4" type="ORF">HB836_16445</name>
    <name evidence="5" type="ORF">HB902_16900</name>
    <name evidence="7" type="ORF">HB904_17900</name>
    <name evidence="6" type="ORF">HB907_17700</name>
    <name evidence="13" type="ORF">HBP98_17360</name>
    <name evidence="8" type="ORF">HCA46_17335</name>
    <name evidence="9" type="ORF">HCA55_17535</name>
    <name evidence="10" type="ORF">HCB26_16670</name>
    <name evidence="11" type="ORF">HCB27_17450</name>
    <name evidence="12" type="ORF">HCB35_17870</name>
</gene>
<evidence type="ECO:0000313" key="3">
    <source>
        <dbReference type="EMBL" id="MBC1333583.1"/>
    </source>
</evidence>
<evidence type="ECO:0000313" key="21">
    <source>
        <dbReference type="Proteomes" id="UP000546244"/>
    </source>
</evidence>
<evidence type="ECO:0000313" key="13">
    <source>
        <dbReference type="EMBL" id="MBC2373780.1"/>
    </source>
</evidence>
<evidence type="ECO:0000313" key="26">
    <source>
        <dbReference type="Proteomes" id="UP000586951"/>
    </source>
</evidence>
<dbReference type="Pfam" id="PF03069">
    <property type="entry name" value="FmdA_AmdA"/>
    <property type="match status" value="2"/>
</dbReference>
<dbReference type="Proteomes" id="UP000547643">
    <property type="component" value="Unassembled WGS sequence"/>
</dbReference>
<dbReference type="GeneID" id="58716454"/>
<evidence type="ECO:0000313" key="10">
    <source>
        <dbReference type="EMBL" id="MBC2168213.1"/>
    </source>
</evidence>
<dbReference type="Gene3D" id="2.60.120.580">
    <property type="entry name" value="Acetamidase/Formamidase-like domains"/>
    <property type="match status" value="1"/>
</dbReference>
<dbReference type="Proteomes" id="UP000029844">
    <property type="component" value="Unassembled WGS sequence"/>
</dbReference>
<dbReference type="PANTHER" id="PTHR31891:SF1">
    <property type="entry name" value="FORMAMIDASE C869.04-RELATED"/>
    <property type="match status" value="1"/>
</dbReference>
<evidence type="ECO:0000313" key="7">
    <source>
        <dbReference type="EMBL" id="MBC1618051.1"/>
    </source>
</evidence>
<name>A0A099WGI1_9LIST</name>
<dbReference type="Gene3D" id="2.40.10.120">
    <property type="match status" value="1"/>
</dbReference>
<keyword evidence="14" id="KW-1185">Reference proteome</keyword>
<proteinExistence type="predicted"/>
<dbReference type="EMBL" id="JAARYD010000015">
    <property type="protein sequence ID" value="MBC2178415.1"/>
    <property type="molecule type" value="Genomic_DNA"/>
</dbReference>
<sequence>MHPVTEQHVIYAMDKSTNPSMRVDNGAVITINTPDCFNNQIKSENQPLNLLNWKEMHPAAGPIFINEAEPGDILAVTIEKIQIMGHATILTAPGLGLLGGELEEHVVRHLPIVNNKLIFSKKMAIPIKKRIGIIGTAPSGLPVPCSLSDTHGGNIGSQDVKEGTTLFLPVNVSGALLALGNIHIALADGEVSFSGASIPSQVTVRLQVVKNKQWPTPSLICEDKIITIASAPTLDEASIIATRNMTQLLTATTHTLRSEAIMLLSLAGDLRISQVNNKTKVARMELPLHYWSENPFL</sequence>
<evidence type="ECO:0000313" key="11">
    <source>
        <dbReference type="EMBL" id="MBC2178415.1"/>
    </source>
</evidence>
<reference evidence="15 16" key="2">
    <citation type="submission" date="2020-03" db="EMBL/GenBank/DDBJ databases">
        <title>Soil Listeria distribution.</title>
        <authorList>
            <person name="Liao J."/>
            <person name="Wiedmann M."/>
        </authorList>
    </citation>
    <scope>NUCLEOTIDE SEQUENCE [LARGE SCALE GENOMIC DNA]</scope>
    <source>
        <strain evidence="12 24">FSL L7-0149</strain>
        <strain evidence="10 15">FSL L7-0245</strain>
        <strain evidence="11 17">FSL L7-0259</strain>
        <strain evidence="9 23">FSL L7-0990</strain>
        <strain evidence="8 22">FSL L7-1017</strain>
        <strain evidence="7 25">FSL L7-1299</strain>
        <strain evidence="5 18">FSL L7-1387</strain>
        <strain evidence="6 26">FSL L7-1427</strain>
        <strain evidence="4 20">FSL L7-1658</strain>
        <strain evidence="2 19">FSL L7-1816</strain>
        <strain evidence="3 16">FSL L7-1833</strain>
        <strain evidence="13 21">FSL L7-1850</strain>
    </source>
</reference>
<dbReference type="Proteomes" id="UP000548082">
    <property type="component" value="Unassembled WGS sequence"/>
</dbReference>
<dbReference type="EMBL" id="JAAROV010000010">
    <property type="protein sequence ID" value="MBC1318570.1"/>
    <property type="molecule type" value="Genomic_DNA"/>
</dbReference>
<dbReference type="Proteomes" id="UP000541955">
    <property type="component" value="Unassembled WGS sequence"/>
</dbReference>
<dbReference type="EMBL" id="JAARRW010000013">
    <property type="protein sequence ID" value="MBC1563756.1"/>
    <property type="molecule type" value="Genomic_DNA"/>
</dbReference>
<dbReference type="EMBL" id="JAARSH010000019">
    <property type="protein sequence ID" value="MBC1618051.1"/>
    <property type="molecule type" value="Genomic_DNA"/>
</dbReference>
<dbReference type="Proteomes" id="UP000541735">
    <property type="component" value="Unassembled WGS sequence"/>
</dbReference>
<evidence type="ECO:0000313" key="24">
    <source>
        <dbReference type="Proteomes" id="UP000553016"/>
    </source>
</evidence>
<evidence type="ECO:0000313" key="6">
    <source>
        <dbReference type="EMBL" id="MBC1567245.1"/>
    </source>
</evidence>
<dbReference type="eggNOG" id="COG2421">
    <property type="taxonomic scope" value="Bacteria"/>
</dbReference>
<evidence type="ECO:0000313" key="5">
    <source>
        <dbReference type="EMBL" id="MBC1563756.1"/>
    </source>
</evidence>
<evidence type="ECO:0000313" key="19">
    <source>
        <dbReference type="Proteomes" id="UP000543379"/>
    </source>
</evidence>
<evidence type="ECO:0000313" key="4">
    <source>
        <dbReference type="EMBL" id="MBC1403184.1"/>
    </source>
</evidence>
<evidence type="ECO:0000313" key="18">
    <source>
        <dbReference type="Proteomes" id="UP000541955"/>
    </source>
</evidence>
<dbReference type="Proteomes" id="UP000574104">
    <property type="component" value="Unassembled WGS sequence"/>
</dbReference>
<dbReference type="Proteomes" id="UP000532866">
    <property type="component" value="Unassembled WGS sequence"/>
</dbReference>
<dbReference type="EMBL" id="JAARZA010000013">
    <property type="protein sequence ID" value="MBC2242344.1"/>
    <property type="molecule type" value="Genomic_DNA"/>
</dbReference>
<evidence type="ECO:0000313" key="16">
    <source>
        <dbReference type="Proteomes" id="UP000532866"/>
    </source>
</evidence>
<evidence type="ECO:0000313" key="1">
    <source>
        <dbReference type="EMBL" id="KGL43250.1"/>
    </source>
</evidence>
<dbReference type="SUPFAM" id="SSF141130">
    <property type="entry name" value="Acetamidase/Formamidase-like"/>
    <property type="match status" value="1"/>
</dbReference>
<protein>
    <submittedName>
        <fullName evidence="2">Acetamidase</fullName>
    </submittedName>
</protein>
<dbReference type="Proteomes" id="UP000519573">
    <property type="component" value="Unassembled WGS sequence"/>
</dbReference>
<dbReference type="RefSeq" id="WP_036084225.1">
    <property type="nucleotide sequence ID" value="NZ_CBCSHQ010000024.1"/>
</dbReference>
<evidence type="ECO:0000313" key="2">
    <source>
        <dbReference type="EMBL" id="MBC1318570.1"/>
    </source>
</evidence>
<dbReference type="Proteomes" id="UP000586951">
    <property type="component" value="Unassembled WGS sequence"/>
</dbReference>
<dbReference type="OrthoDB" id="9811740at2"/>
<dbReference type="Gene3D" id="3.10.28.20">
    <property type="entry name" value="Acetamidase/Formamidase-like domains"/>
    <property type="match status" value="1"/>
</dbReference>
<evidence type="ECO:0000313" key="20">
    <source>
        <dbReference type="Proteomes" id="UP000544413"/>
    </source>
</evidence>
<organism evidence="1 14">
    <name type="scientific">Listeria booriae</name>
    <dbReference type="NCBI Taxonomy" id="1552123"/>
    <lineage>
        <taxon>Bacteria</taxon>
        <taxon>Bacillati</taxon>
        <taxon>Bacillota</taxon>
        <taxon>Bacilli</taxon>
        <taxon>Bacillales</taxon>
        <taxon>Listeriaceae</taxon>
        <taxon>Listeria</taxon>
    </lineage>
</organism>
<dbReference type="EMBL" id="JAARVD010000012">
    <property type="protein sequence ID" value="MBC1798545.1"/>
    <property type="molecule type" value="Genomic_DNA"/>
</dbReference>
<evidence type="ECO:0000313" key="17">
    <source>
        <dbReference type="Proteomes" id="UP000541735"/>
    </source>
</evidence>
<evidence type="ECO:0000313" key="15">
    <source>
        <dbReference type="Proteomes" id="UP000519573"/>
    </source>
</evidence>
<evidence type="ECO:0000313" key="8">
    <source>
        <dbReference type="EMBL" id="MBC1780587.1"/>
    </source>
</evidence>
<accession>A0A099WGI1</accession>
<dbReference type="Proteomes" id="UP000546244">
    <property type="component" value="Unassembled WGS sequence"/>
</dbReference>
<evidence type="ECO:0000313" key="22">
    <source>
        <dbReference type="Proteomes" id="UP000547643"/>
    </source>
</evidence>
<evidence type="ECO:0000313" key="14">
    <source>
        <dbReference type="Proteomes" id="UP000029844"/>
    </source>
</evidence>
<dbReference type="EMBL" id="JAARUV010000011">
    <property type="protein sequence ID" value="MBC1780587.1"/>
    <property type="molecule type" value="Genomic_DNA"/>
</dbReference>
<dbReference type="InterPro" id="IPR004304">
    <property type="entry name" value="FmdA_AmdA"/>
</dbReference>
<evidence type="ECO:0000313" key="23">
    <source>
        <dbReference type="Proteomes" id="UP000548082"/>
    </source>
</evidence>
<dbReference type="PANTHER" id="PTHR31891">
    <property type="entry name" value="FORMAMIDASE C869.04-RELATED"/>
    <property type="match status" value="1"/>
</dbReference>
<evidence type="ECO:0000313" key="12">
    <source>
        <dbReference type="EMBL" id="MBC2242344.1"/>
    </source>
</evidence>
<dbReference type="GO" id="GO:0016811">
    <property type="term" value="F:hydrolase activity, acting on carbon-nitrogen (but not peptide) bonds, in linear amides"/>
    <property type="evidence" value="ECO:0007669"/>
    <property type="project" value="InterPro"/>
</dbReference>
<dbReference type="EMBL" id="JAARMV010000010">
    <property type="protein sequence ID" value="MBC2373780.1"/>
    <property type="molecule type" value="Genomic_DNA"/>
</dbReference>
<dbReference type="AlphaFoldDB" id="A0A099WGI1"/>
<dbReference type="EMBL" id="JAARRU010000011">
    <property type="protein sequence ID" value="MBC1567245.1"/>
    <property type="molecule type" value="Genomic_DNA"/>
</dbReference>
<dbReference type="EMBL" id="JAARYH010000012">
    <property type="protein sequence ID" value="MBC2168213.1"/>
    <property type="molecule type" value="Genomic_DNA"/>
</dbReference>
<dbReference type="STRING" id="1552123.EP57_03315"/>
<comment type="caution">
    <text evidence="1">The sequence shown here is derived from an EMBL/GenBank/DDBJ whole genome shotgun (WGS) entry which is preliminary data.</text>
</comment>
<dbReference type="EMBL" id="JAARPT010000014">
    <property type="protein sequence ID" value="MBC1403184.1"/>
    <property type="molecule type" value="Genomic_DNA"/>
</dbReference>
<reference evidence="1 14" key="1">
    <citation type="submission" date="2014-05" db="EMBL/GenBank/DDBJ databases">
        <title>Novel Listeriaceae from food processing environments.</title>
        <authorList>
            <person name="den Bakker H.C."/>
        </authorList>
    </citation>
    <scope>NUCLEOTIDE SEQUENCE [LARGE SCALE GENOMIC DNA]</scope>
    <source>
        <strain evidence="1 14">FSL A5-0281</strain>
    </source>
</reference>
<dbReference type="Proteomes" id="UP000544413">
    <property type="component" value="Unassembled WGS sequence"/>
</dbReference>
<dbReference type="EMBL" id="JAAROL010000012">
    <property type="protein sequence ID" value="MBC1333583.1"/>
    <property type="molecule type" value="Genomic_DNA"/>
</dbReference>
<dbReference type="Proteomes" id="UP000553016">
    <property type="component" value="Unassembled WGS sequence"/>
</dbReference>
<evidence type="ECO:0000313" key="9">
    <source>
        <dbReference type="EMBL" id="MBC1798545.1"/>
    </source>
</evidence>
<dbReference type="EMBL" id="JNFA01000007">
    <property type="protein sequence ID" value="KGL43250.1"/>
    <property type="molecule type" value="Genomic_DNA"/>
</dbReference>
<dbReference type="Proteomes" id="UP000543379">
    <property type="component" value="Unassembled WGS sequence"/>
</dbReference>
<evidence type="ECO:0000313" key="25">
    <source>
        <dbReference type="Proteomes" id="UP000574104"/>
    </source>
</evidence>